<keyword evidence="3" id="KW-1185">Reference proteome</keyword>
<name>A0A9X2M7H9_9FIRM</name>
<sequence>MNNEKLEQAKELKNQIEELEKYLSYCQRRKTLVKETKTKYFIGFGWYDEKKEYEIPENIAKDIDMFLWKELGRLKKEYEEL</sequence>
<evidence type="ECO:0000256" key="1">
    <source>
        <dbReference type="SAM" id="Coils"/>
    </source>
</evidence>
<protein>
    <submittedName>
        <fullName evidence="2">Uncharacterized protein</fullName>
    </submittedName>
</protein>
<dbReference type="Proteomes" id="UP001140817">
    <property type="component" value="Unassembled WGS sequence"/>
</dbReference>
<accession>A0A9X2M7H9</accession>
<proteinExistence type="predicted"/>
<dbReference type="RefSeq" id="WP_257559939.1">
    <property type="nucleotide sequence ID" value="NZ_JANKBY010000004.1"/>
</dbReference>
<evidence type="ECO:0000313" key="3">
    <source>
        <dbReference type="Proteomes" id="UP001140817"/>
    </source>
</evidence>
<dbReference type="EMBL" id="JANKBY010000004">
    <property type="protein sequence ID" value="MCR1821285.1"/>
    <property type="molecule type" value="Genomic_DNA"/>
</dbReference>
<evidence type="ECO:0000313" key="2">
    <source>
        <dbReference type="EMBL" id="MCR1821285.1"/>
    </source>
</evidence>
<gene>
    <name evidence="2" type="ORF">NSA58_00665</name>
</gene>
<keyword evidence="1" id="KW-0175">Coiled coil</keyword>
<dbReference type="AlphaFoldDB" id="A0A9X2M7H9"/>
<feature type="coiled-coil region" evidence="1">
    <location>
        <begin position="2"/>
        <end position="29"/>
    </location>
</feature>
<reference evidence="2" key="1">
    <citation type="submission" date="2022-07" db="EMBL/GenBank/DDBJ databases">
        <title>Enhanced cultured diversity of the mouse gut microbiota enables custom-made synthetic communities.</title>
        <authorList>
            <person name="Afrizal A."/>
        </authorList>
    </citation>
    <scope>NUCLEOTIDE SEQUENCE</scope>
    <source>
        <strain evidence="2">DSM 29186</strain>
    </source>
</reference>
<comment type="caution">
    <text evidence="2">The sequence shown here is derived from an EMBL/GenBank/DDBJ whole genome shotgun (WGS) entry which is preliminary data.</text>
</comment>
<organism evidence="2 3">
    <name type="scientific">Terrisporobacter muris</name>
    <dbReference type="NCBI Taxonomy" id="2963284"/>
    <lineage>
        <taxon>Bacteria</taxon>
        <taxon>Bacillati</taxon>
        <taxon>Bacillota</taxon>
        <taxon>Clostridia</taxon>
        <taxon>Peptostreptococcales</taxon>
        <taxon>Peptostreptococcaceae</taxon>
        <taxon>Terrisporobacter</taxon>
    </lineage>
</organism>